<evidence type="ECO:0000313" key="2">
    <source>
        <dbReference type="Proteomes" id="UP000443582"/>
    </source>
</evidence>
<dbReference type="Pfam" id="PF14391">
    <property type="entry name" value="DUF4421"/>
    <property type="match status" value="1"/>
</dbReference>
<comment type="caution">
    <text evidence="1">The sequence shown here is derived from an EMBL/GenBank/DDBJ whole genome shotgun (WGS) entry which is preliminary data.</text>
</comment>
<evidence type="ECO:0000313" key="1">
    <source>
        <dbReference type="EMBL" id="RZF21806.1"/>
    </source>
</evidence>
<dbReference type="Proteomes" id="UP000443582">
    <property type="component" value="Unassembled WGS sequence"/>
</dbReference>
<dbReference type="InterPro" id="IPR025535">
    <property type="entry name" value="DUF4421"/>
</dbReference>
<accession>A0ABY0IFS3</accession>
<gene>
    <name evidence="1" type="ORF">DAY19_08950</name>
</gene>
<organism evidence="1 2">
    <name type="scientific">Halobacteriovorax vibrionivorans</name>
    <dbReference type="NCBI Taxonomy" id="2152716"/>
    <lineage>
        <taxon>Bacteria</taxon>
        <taxon>Pseudomonadati</taxon>
        <taxon>Bdellovibrionota</taxon>
        <taxon>Bacteriovoracia</taxon>
        <taxon>Bacteriovoracales</taxon>
        <taxon>Halobacteriovoraceae</taxon>
        <taxon>Halobacteriovorax</taxon>
    </lineage>
</organism>
<dbReference type="EMBL" id="QDKL01000002">
    <property type="protein sequence ID" value="RZF21806.1"/>
    <property type="molecule type" value="Genomic_DNA"/>
</dbReference>
<reference evidence="2" key="1">
    <citation type="journal article" date="2019" name="Int. J. Syst. Evol. Microbiol.">
        <title>Halobacteriovorax valvorus sp. nov., a novel prokaryotic predator isolated from coastal seawater of China.</title>
        <authorList>
            <person name="Chen M.-X."/>
        </authorList>
    </citation>
    <scope>NUCLEOTIDE SEQUENCE [LARGE SCALE GENOMIC DNA]</scope>
    <source>
        <strain evidence="2">BL9</strain>
    </source>
</reference>
<name>A0ABY0IFS3_9BACT</name>
<sequence>MEVVGIVFALAIITAIWGDQIHPPKKLIESVEYSLDFASLNHTLEVADEVIEYQPTGLSYSSIRLSHKDFTIGVSLQNPISEEDKTKSKGESNATDIQLSSTWGRVYYELFYQDYKGYKIEGSDDGIRSNISSLNYGVTAVYFFNKSFRPATLFGHTEKNRSPQKSSIIEVNISDVKFESNESLIPTELQPKFSGFGEVTRVDATQYALSYGYTRQFQLSNFYLLLKGTIGLNISDLKFKNSNLKDDVTIGTAIGIGGDIGYEFDQSLFGIMINSKRLSNTSDYNTYSQIRSFGSLYYRFFF</sequence>
<proteinExistence type="predicted"/>
<keyword evidence="2" id="KW-1185">Reference proteome</keyword>
<protein>
    <submittedName>
        <fullName evidence="1">DUF4421 domain-containing protein</fullName>
    </submittedName>
</protein>